<organism evidence="1 2">
    <name type="scientific">Corynebacterium tuscaniense</name>
    <dbReference type="NCBI Taxonomy" id="302449"/>
    <lineage>
        <taxon>Bacteria</taxon>
        <taxon>Bacillati</taxon>
        <taxon>Actinomycetota</taxon>
        <taxon>Actinomycetes</taxon>
        <taxon>Mycobacteriales</taxon>
        <taxon>Corynebacteriaceae</taxon>
        <taxon>Corynebacterium</taxon>
    </lineage>
</organism>
<dbReference type="RefSeq" id="WP_102724510.1">
    <property type="nucleotide sequence ID" value="NZ_PNHG01000022.1"/>
</dbReference>
<proteinExistence type="predicted"/>
<comment type="caution">
    <text evidence="1">The sequence shown here is derived from an EMBL/GenBank/DDBJ whole genome shotgun (WGS) entry which is preliminary data.</text>
</comment>
<gene>
    <name evidence="1" type="ORF">CJ203_10205</name>
</gene>
<sequence>MAMFLSTMRGMDKIAFNHSSDVSRALLGAKRSTQTRQARAFNRVGGNIRRQINLQSPGLTGN</sequence>
<evidence type="ECO:0000313" key="1">
    <source>
        <dbReference type="EMBL" id="PMC63590.1"/>
    </source>
</evidence>
<keyword evidence="2" id="KW-1185">Reference proteome</keyword>
<name>A0A2N6T2M0_9CORY</name>
<accession>A0A2N6T2M0</accession>
<dbReference type="Proteomes" id="UP000235836">
    <property type="component" value="Unassembled WGS sequence"/>
</dbReference>
<reference evidence="1 2" key="1">
    <citation type="submission" date="2017-09" db="EMBL/GenBank/DDBJ databases">
        <title>Bacterial strain isolated from the female urinary microbiota.</title>
        <authorList>
            <person name="Thomas-White K."/>
            <person name="Kumar N."/>
            <person name="Forster S."/>
            <person name="Putonti C."/>
            <person name="Lawley T."/>
            <person name="Wolfe A.J."/>
        </authorList>
    </citation>
    <scope>NUCLEOTIDE SEQUENCE [LARGE SCALE GENOMIC DNA]</scope>
    <source>
        <strain evidence="1 2">UMB0792</strain>
    </source>
</reference>
<dbReference type="AlphaFoldDB" id="A0A2N6T2M0"/>
<evidence type="ECO:0000313" key="2">
    <source>
        <dbReference type="Proteomes" id="UP000235836"/>
    </source>
</evidence>
<protein>
    <submittedName>
        <fullName evidence="1">Uncharacterized protein</fullName>
    </submittedName>
</protein>
<dbReference type="EMBL" id="PNHG01000022">
    <property type="protein sequence ID" value="PMC63590.1"/>
    <property type="molecule type" value="Genomic_DNA"/>
</dbReference>